<comment type="similarity">
    <text evidence="1">Belongs to the avfA family.</text>
</comment>
<dbReference type="OrthoDB" id="10254221at2759"/>
<sequence length="255" mass="27744">MPTYAVLGATGNTGQSLLQVLTQNPSNKIHAYCRSKSKLERLQPDIVACPDIQVFEGNLDNTEVIRDCIKDTHAVFLAVAVSGNVPGNTIAQDTAHVVLQALRELRDTNTEAKLPKLIVLSAVPTESAFAAKMPALALALLFRAESNIYNDLIAAEILLREEQNWLSVTFVKPGALTVDTQKGHQLTLEGAKGVVSFLDLAAAMVEVADSGDVYDWKAVSVNPTANDVAFPWQNIPLLVKGLIYHFFPFAYQWLG</sequence>
<dbReference type="OMA" id="AERHWIS"/>
<dbReference type="RefSeq" id="XP_013341481.1">
    <property type="nucleotide sequence ID" value="XM_013486027.1"/>
</dbReference>
<dbReference type="InterPro" id="IPR016040">
    <property type="entry name" value="NAD(P)-bd_dom"/>
</dbReference>
<evidence type="ECO:0000313" key="4">
    <source>
        <dbReference type="Proteomes" id="UP000030641"/>
    </source>
</evidence>
<proteinExistence type="inferred from homology"/>
<dbReference type="InterPro" id="IPR036291">
    <property type="entry name" value="NAD(P)-bd_dom_sf"/>
</dbReference>
<dbReference type="Gene3D" id="3.40.50.720">
    <property type="entry name" value="NAD(P)-binding Rossmann-like Domain"/>
    <property type="match status" value="1"/>
</dbReference>
<dbReference type="Proteomes" id="UP000030641">
    <property type="component" value="Unassembled WGS sequence"/>
</dbReference>
<dbReference type="GeneID" id="25370748"/>
<accession>A0A074Y5C5</accession>
<keyword evidence="4" id="KW-1185">Reference proteome</keyword>
<dbReference type="HOGENOM" id="CLU_090039_1_0_1"/>
<feature type="domain" description="NAD(P)-binding" evidence="2">
    <location>
        <begin position="8"/>
        <end position="209"/>
    </location>
</feature>
<gene>
    <name evidence="3" type="ORF">AUEXF2481DRAFT_6969</name>
</gene>
<dbReference type="PANTHER" id="PTHR15020">
    <property type="entry name" value="FLAVIN REDUCTASE-RELATED"/>
    <property type="match status" value="1"/>
</dbReference>
<evidence type="ECO:0000259" key="2">
    <source>
        <dbReference type="Pfam" id="PF13460"/>
    </source>
</evidence>
<dbReference type="AlphaFoldDB" id="A0A074Y5C5"/>
<dbReference type="STRING" id="1043005.A0A074Y5C5"/>
<organism evidence="3 4">
    <name type="scientific">Aureobasidium subglaciale (strain EXF-2481)</name>
    <name type="common">Aureobasidium pullulans var. subglaciale</name>
    <dbReference type="NCBI Taxonomy" id="1043005"/>
    <lineage>
        <taxon>Eukaryota</taxon>
        <taxon>Fungi</taxon>
        <taxon>Dikarya</taxon>
        <taxon>Ascomycota</taxon>
        <taxon>Pezizomycotina</taxon>
        <taxon>Dothideomycetes</taxon>
        <taxon>Dothideomycetidae</taxon>
        <taxon>Dothideales</taxon>
        <taxon>Saccotheciaceae</taxon>
        <taxon>Aureobasidium</taxon>
    </lineage>
</organism>
<evidence type="ECO:0000256" key="1">
    <source>
        <dbReference type="ARBA" id="ARBA00038376"/>
    </source>
</evidence>
<dbReference type="InParanoid" id="A0A074Y5C5"/>
<dbReference type="SUPFAM" id="SSF51735">
    <property type="entry name" value="NAD(P)-binding Rossmann-fold domains"/>
    <property type="match status" value="1"/>
</dbReference>
<dbReference type="EMBL" id="KL584767">
    <property type="protein sequence ID" value="KEQ93003.1"/>
    <property type="molecule type" value="Genomic_DNA"/>
</dbReference>
<protein>
    <recommendedName>
        <fullName evidence="2">NAD(P)-binding domain-containing protein</fullName>
    </recommendedName>
</protein>
<evidence type="ECO:0000313" key="3">
    <source>
        <dbReference type="EMBL" id="KEQ93003.1"/>
    </source>
</evidence>
<dbReference type="Pfam" id="PF13460">
    <property type="entry name" value="NAD_binding_10"/>
    <property type="match status" value="1"/>
</dbReference>
<name>A0A074Y5C5_AURSE</name>
<dbReference type="PANTHER" id="PTHR15020:SF50">
    <property type="entry name" value="UPF0659 PROTEIN YMR090W"/>
    <property type="match status" value="1"/>
</dbReference>
<reference evidence="3 4" key="1">
    <citation type="journal article" date="2014" name="BMC Genomics">
        <title>Genome sequencing of four Aureobasidium pullulans varieties: biotechnological potential, stress tolerance, and description of new species.</title>
        <authorList>
            <person name="Gostin Ar C."/>
            <person name="Ohm R.A."/>
            <person name="Kogej T."/>
            <person name="Sonjak S."/>
            <person name="Turk M."/>
            <person name="Zajc J."/>
            <person name="Zalar P."/>
            <person name="Grube M."/>
            <person name="Sun H."/>
            <person name="Han J."/>
            <person name="Sharma A."/>
            <person name="Chiniquy J."/>
            <person name="Ngan C.Y."/>
            <person name="Lipzen A."/>
            <person name="Barry K."/>
            <person name="Grigoriev I.V."/>
            <person name="Gunde-Cimerman N."/>
        </authorList>
    </citation>
    <scope>NUCLEOTIDE SEQUENCE [LARGE SCALE GENOMIC DNA]</scope>
    <source>
        <strain evidence="3 4">EXF-2481</strain>
    </source>
</reference>